<gene>
    <name evidence="1" type="ORF">CPELLU_LOCUS7209</name>
</gene>
<evidence type="ECO:0000313" key="2">
    <source>
        <dbReference type="Proteomes" id="UP000789759"/>
    </source>
</evidence>
<name>A0A9N9GH46_9GLOM</name>
<proteinExistence type="predicted"/>
<reference evidence="1" key="1">
    <citation type="submission" date="2021-06" db="EMBL/GenBank/DDBJ databases">
        <authorList>
            <person name="Kallberg Y."/>
            <person name="Tangrot J."/>
            <person name="Rosling A."/>
        </authorList>
    </citation>
    <scope>NUCLEOTIDE SEQUENCE</scope>
    <source>
        <strain evidence="1">FL966</strain>
    </source>
</reference>
<dbReference type="Proteomes" id="UP000789759">
    <property type="component" value="Unassembled WGS sequence"/>
</dbReference>
<dbReference type="EMBL" id="CAJVQA010004761">
    <property type="protein sequence ID" value="CAG8605768.1"/>
    <property type="molecule type" value="Genomic_DNA"/>
</dbReference>
<protein>
    <submittedName>
        <fullName evidence="1">149_t:CDS:1</fullName>
    </submittedName>
</protein>
<organism evidence="1 2">
    <name type="scientific">Cetraspora pellucida</name>
    <dbReference type="NCBI Taxonomy" id="1433469"/>
    <lineage>
        <taxon>Eukaryota</taxon>
        <taxon>Fungi</taxon>
        <taxon>Fungi incertae sedis</taxon>
        <taxon>Mucoromycota</taxon>
        <taxon>Glomeromycotina</taxon>
        <taxon>Glomeromycetes</taxon>
        <taxon>Diversisporales</taxon>
        <taxon>Gigasporaceae</taxon>
        <taxon>Cetraspora</taxon>
    </lineage>
</organism>
<evidence type="ECO:0000313" key="1">
    <source>
        <dbReference type="EMBL" id="CAG8605768.1"/>
    </source>
</evidence>
<dbReference type="AlphaFoldDB" id="A0A9N9GH46"/>
<sequence length="105" mass="11954">MTKIKKLVPYDCDISKSEGSNIFEKIEESWQICVIDNYQIQQYPIIRNIMLIMLVVSSADGSIAVGKHTTVRLQISCALKHSLCRIDSNVYIYGLFTLNDDPIEL</sequence>
<comment type="caution">
    <text evidence="1">The sequence shown here is derived from an EMBL/GenBank/DDBJ whole genome shotgun (WGS) entry which is preliminary data.</text>
</comment>
<keyword evidence="2" id="KW-1185">Reference proteome</keyword>
<accession>A0A9N9GH46</accession>